<dbReference type="SUPFAM" id="SSF52540">
    <property type="entry name" value="P-loop containing nucleoside triphosphate hydrolases"/>
    <property type="match status" value="1"/>
</dbReference>
<dbReference type="InterPro" id="IPR004592">
    <property type="entry name" value="SbcC_gammaproteobac_type"/>
</dbReference>
<keyword evidence="6" id="KW-1185">Reference proteome</keyword>
<dbReference type="EMBL" id="AUZM01000002">
    <property type="protein sequence ID" value="ERT09740.1"/>
    <property type="molecule type" value="Genomic_DNA"/>
</dbReference>
<name>U7QRI4_9CYAN</name>
<keyword evidence="3" id="KW-0233">DNA recombination</keyword>
<evidence type="ECO:0000256" key="1">
    <source>
        <dbReference type="ARBA" id="ARBA00006930"/>
    </source>
</evidence>
<feature type="coiled-coil region" evidence="3">
    <location>
        <begin position="555"/>
        <end position="701"/>
    </location>
</feature>
<dbReference type="GO" id="GO:0016887">
    <property type="term" value="F:ATP hydrolysis activity"/>
    <property type="evidence" value="ECO:0007669"/>
    <property type="project" value="InterPro"/>
</dbReference>
<dbReference type="Pfam" id="PF13476">
    <property type="entry name" value="AAA_23"/>
    <property type="match status" value="1"/>
</dbReference>
<dbReference type="GO" id="GO:0006310">
    <property type="term" value="P:DNA recombination"/>
    <property type="evidence" value="ECO:0007669"/>
    <property type="project" value="UniProtKB-KW"/>
</dbReference>
<dbReference type="GO" id="GO:0004519">
    <property type="term" value="F:endonuclease activity"/>
    <property type="evidence" value="ECO:0007669"/>
    <property type="project" value="UniProtKB-KW"/>
</dbReference>
<feature type="coiled-coil region" evidence="3">
    <location>
        <begin position="745"/>
        <end position="848"/>
    </location>
</feature>
<proteinExistence type="inferred from homology"/>
<dbReference type="PATRIC" id="fig|1348334.3.peg.398"/>
<comment type="function">
    <text evidence="3">SbcCD cleaves DNA hairpin structures. These structures can inhibit DNA replication and are intermediates in certain DNA recombination reactions. The complex acts as a 3'-&gt;5' double strand exonuclease that can open hairpins. It also has a 5' single-strand endonuclease activity.</text>
</comment>
<keyword evidence="3" id="KW-0175">Coiled coil</keyword>
<reference evidence="5 6" key="1">
    <citation type="journal article" date="2013" name="Front. Microbiol.">
        <title>Comparative genomic analyses of the cyanobacterium, Lyngbya aestuarii BL J, a powerful hydrogen producer.</title>
        <authorList>
            <person name="Kothari A."/>
            <person name="Vaughn M."/>
            <person name="Garcia-Pichel F."/>
        </authorList>
    </citation>
    <scope>NUCLEOTIDE SEQUENCE [LARGE SCALE GENOMIC DNA]</scope>
    <source>
        <strain evidence="5 6">BL J</strain>
    </source>
</reference>
<keyword evidence="3" id="KW-0255">Endonuclease</keyword>
<keyword evidence="3" id="KW-0378">Hydrolase</keyword>
<keyword evidence="3" id="KW-0540">Nuclease</keyword>
<dbReference type="InterPro" id="IPR027417">
    <property type="entry name" value="P-loop_NTPase"/>
</dbReference>
<evidence type="ECO:0000256" key="2">
    <source>
        <dbReference type="ARBA" id="ARBA00011322"/>
    </source>
</evidence>
<dbReference type="Pfam" id="PF13558">
    <property type="entry name" value="SbcC_Walker_B"/>
    <property type="match status" value="1"/>
</dbReference>
<feature type="coiled-coil region" evidence="3">
    <location>
        <begin position="314"/>
        <end position="393"/>
    </location>
</feature>
<dbReference type="Gene3D" id="3.40.50.300">
    <property type="entry name" value="P-loop containing nucleotide triphosphate hydrolases"/>
    <property type="match status" value="2"/>
</dbReference>
<organism evidence="5 6">
    <name type="scientific">Lyngbya aestuarii BL J</name>
    <dbReference type="NCBI Taxonomy" id="1348334"/>
    <lineage>
        <taxon>Bacteria</taxon>
        <taxon>Bacillati</taxon>
        <taxon>Cyanobacteriota</taxon>
        <taxon>Cyanophyceae</taxon>
        <taxon>Oscillatoriophycideae</taxon>
        <taxon>Oscillatoriales</taxon>
        <taxon>Microcoleaceae</taxon>
        <taxon>Lyngbya</taxon>
    </lineage>
</organism>
<comment type="subunit">
    <text evidence="2 3">Heterodimer of SbcC and SbcD.</text>
</comment>
<evidence type="ECO:0000313" key="6">
    <source>
        <dbReference type="Proteomes" id="UP000017127"/>
    </source>
</evidence>
<dbReference type="AlphaFoldDB" id="U7QRI4"/>
<keyword evidence="3 5" id="KW-0269">Exonuclease</keyword>
<evidence type="ECO:0000313" key="5">
    <source>
        <dbReference type="EMBL" id="ERT09740.1"/>
    </source>
</evidence>
<dbReference type="GO" id="GO:0004527">
    <property type="term" value="F:exonuclease activity"/>
    <property type="evidence" value="ECO:0007669"/>
    <property type="project" value="UniProtKB-KW"/>
</dbReference>
<dbReference type="PANTHER" id="PTHR32114:SF2">
    <property type="entry name" value="ABC TRANSPORTER ABCH.3"/>
    <property type="match status" value="1"/>
</dbReference>
<dbReference type="RefSeq" id="WP_023064237.1">
    <property type="nucleotide sequence ID" value="NZ_AUZM01000002.1"/>
</dbReference>
<dbReference type="Proteomes" id="UP000017127">
    <property type="component" value="Unassembled WGS sequence"/>
</dbReference>
<evidence type="ECO:0000256" key="3">
    <source>
        <dbReference type="RuleBase" id="RU363070"/>
    </source>
</evidence>
<feature type="coiled-coil region" evidence="3">
    <location>
        <begin position="187"/>
        <end position="290"/>
    </location>
</feature>
<evidence type="ECO:0000259" key="4">
    <source>
        <dbReference type="Pfam" id="PF13476"/>
    </source>
</evidence>
<feature type="coiled-coil region" evidence="3">
    <location>
        <begin position="439"/>
        <end position="466"/>
    </location>
</feature>
<comment type="similarity">
    <text evidence="1 3">Belongs to the SMC family. SbcC subfamily.</text>
</comment>
<dbReference type="OrthoDB" id="9795626at2"/>
<accession>U7QRI4</accession>
<keyword evidence="3" id="KW-0235">DNA replication</keyword>
<dbReference type="GO" id="GO:0006302">
    <property type="term" value="P:double-strand break repair"/>
    <property type="evidence" value="ECO:0007669"/>
    <property type="project" value="InterPro"/>
</dbReference>
<dbReference type="PANTHER" id="PTHR32114">
    <property type="entry name" value="ABC TRANSPORTER ABCH.3"/>
    <property type="match status" value="1"/>
</dbReference>
<feature type="domain" description="Rad50/SbcC-type AAA" evidence="4">
    <location>
        <begin position="5"/>
        <end position="230"/>
    </location>
</feature>
<dbReference type="InterPro" id="IPR038729">
    <property type="entry name" value="Rad50/SbcC_AAA"/>
</dbReference>
<dbReference type="GO" id="GO:0006260">
    <property type="term" value="P:DNA replication"/>
    <property type="evidence" value="ECO:0007669"/>
    <property type="project" value="UniProtKB-KW"/>
</dbReference>
<dbReference type="SUPFAM" id="SSF75712">
    <property type="entry name" value="Rad50 coiled-coil Zn hook"/>
    <property type="match status" value="1"/>
</dbReference>
<gene>
    <name evidence="3" type="primary">sbcC</name>
    <name evidence="5" type="ORF">M595_0402</name>
</gene>
<dbReference type="NCBIfam" id="TIGR00618">
    <property type="entry name" value="sbcc"/>
    <property type="match status" value="1"/>
</dbReference>
<protein>
    <recommendedName>
        <fullName evidence="3">Nuclease SbcCD subunit C</fullName>
    </recommendedName>
</protein>
<sequence>MIPYKLTLKNFLSYREASLDFSGLHTACICGPNGAGKSSLLEAIAWAIWGSSRAATEDDIIHLGEMEAQVDFAFIGEGNLYRVIRNRRRGQSGSLDFQVATKPYNEIQNGAKIEFRPIGERGMRATQQKILDQIKLDYDTFINSAYLRQGRADEFMLKRPTERKEILATLLKLNEYDNLADRAKDFSRQYKGKIELLQQTIDNTKQQLQQQNEITQKITQLETTLNQLNTQQNTEREQLQQLQASQHHRQTWEKLRQGEQQQYQTISQDYQRLQQEFNTTQQQQQELEAILKQASEIQAGYTQFQTLQATEECLSTKFKAYQEAQQNRQQLQEQQRQILQQLQQKIQNINIQSEGLVQQENEQLEVLKQRSEVEAALLELQAARNHLSQLDELQVKVTPILQQRQQLQSQIDRASASCSARLEELSKSIRQVQHSLQTHPELQQTLQQVNTQIKELEKKKVYQQRVREKGLERHNLMERLCARQRDYEMQLSELDHKVSLLGIPSNGQKTDDSSMPLCPLCDRPLDEHGWNLVVGKHRNQQQEIRDQMWVVNEQLALAEREIQGFRDEYRQLDRELAQYEECREQRGQIQAKLEGIEESQLRFQKLKLEAKEIEQLLQTGEFAAELYRELRQVDQQLKQLNYHEQSHVLARNEEKRWRWAEIKQSQLQSAESKLSNIQVKKPELEANKAALEQQLTQQENHSELHQKIVALDRSLAEIGYNLEEHNQVRSQLRQAQQWLTRVEKLNSAQQQYPQVQQRLEQIQQLKTSKAQDIKAVETKIYILEQKLKETPDLNEQIQQLERQIQQRRQQMDQTLSQLGSLKQQQAYLESLNTQQREQKQQLETARRQYRVYSELAQAFGKNGIQALMIENILPQLEAETNQILSRLSANQLHIQFITQRAGRSNKSSKKKTAKLIDTLDILIADAQGTRPYETYSGGEAFRINFAIRLALAKLLAQRAGTALQMLIIDEGFGTQDAEGCSRLIAAINAISSDFACILTVTHMPHLKEAFQARIEVEKSPTGSQLRLLM</sequence>
<comment type="caution">
    <text evidence="5">The sequence shown here is derived from an EMBL/GenBank/DDBJ whole genome shotgun (WGS) entry which is preliminary data.</text>
</comment>